<dbReference type="Pfam" id="PF13419">
    <property type="entry name" value="HAD_2"/>
    <property type="match status" value="1"/>
</dbReference>
<dbReference type="InterPro" id="IPR036412">
    <property type="entry name" value="HAD-like_sf"/>
</dbReference>
<evidence type="ECO:0000313" key="6">
    <source>
        <dbReference type="Proteomes" id="UP000030403"/>
    </source>
</evidence>
<dbReference type="InterPro" id="IPR023214">
    <property type="entry name" value="HAD_sf"/>
</dbReference>
<dbReference type="GO" id="GO:0046872">
    <property type="term" value="F:metal ion binding"/>
    <property type="evidence" value="ECO:0007669"/>
    <property type="project" value="UniProtKB-KW"/>
</dbReference>
<dbReference type="InterPro" id="IPR051400">
    <property type="entry name" value="HAD-like_hydrolase"/>
</dbReference>
<dbReference type="GO" id="GO:0016791">
    <property type="term" value="F:phosphatase activity"/>
    <property type="evidence" value="ECO:0007669"/>
    <property type="project" value="TreeGrafter"/>
</dbReference>
<comment type="caution">
    <text evidence="5">The sequence shown here is derived from an EMBL/GenBank/DDBJ whole genome shotgun (WGS) entry which is preliminary data.</text>
</comment>
<dbReference type="PANTHER" id="PTHR46470:SF2">
    <property type="entry name" value="GLYCERALDEHYDE 3-PHOSPHATE PHOSPHATASE"/>
    <property type="match status" value="1"/>
</dbReference>
<dbReference type="Gene3D" id="3.40.50.1000">
    <property type="entry name" value="HAD superfamily/HAD-like"/>
    <property type="match status" value="1"/>
</dbReference>
<dbReference type="InterPro" id="IPR041492">
    <property type="entry name" value="HAD_2"/>
</dbReference>
<keyword evidence="2" id="KW-0479">Metal-binding</keyword>
<dbReference type="Proteomes" id="UP000030403">
    <property type="component" value="Unassembled WGS sequence"/>
</dbReference>
<accession>A0A0A5G1J3</accession>
<name>A0A0A5G1J3_9BACI</name>
<gene>
    <name evidence="5" type="ORF">N783_15615</name>
</gene>
<organism evidence="5 6">
    <name type="scientific">Pontibacillus marinus BH030004 = DSM 16465</name>
    <dbReference type="NCBI Taxonomy" id="1385511"/>
    <lineage>
        <taxon>Bacteria</taxon>
        <taxon>Bacillati</taxon>
        <taxon>Bacillota</taxon>
        <taxon>Bacilli</taxon>
        <taxon>Bacillales</taxon>
        <taxon>Bacillaceae</taxon>
        <taxon>Pontibacillus</taxon>
    </lineage>
</organism>
<evidence type="ECO:0000313" key="5">
    <source>
        <dbReference type="EMBL" id="KGX84935.1"/>
    </source>
</evidence>
<dbReference type="PANTHER" id="PTHR46470">
    <property type="entry name" value="N-ACYLNEURAMINATE-9-PHOSPHATASE"/>
    <property type="match status" value="1"/>
</dbReference>
<dbReference type="STRING" id="1385511.GCA_000425225_02242"/>
<dbReference type="Gene3D" id="1.10.150.520">
    <property type="match status" value="1"/>
</dbReference>
<dbReference type="NCBIfam" id="TIGR01509">
    <property type="entry name" value="HAD-SF-IA-v3"/>
    <property type="match status" value="1"/>
</dbReference>
<dbReference type="SFLD" id="SFLDG01129">
    <property type="entry name" value="C1.5:_HAD__Beta-PGM__Phosphata"/>
    <property type="match status" value="1"/>
</dbReference>
<sequence length="220" mass="25533">MLTKAILFDLDGTLLDRSSSLEAFLPNQYERFHSILKTTNYKQFRERFLHLDQNGYVWKDQVYQQMEGEFKLPLNSWIPLISDYVKGFAQDCVAFPDTHRLLQSLTKQEYKLGLITNGVGDFQRQNIKHLQLDNFFDTVHISEIEGMKKPDPRLFQRALQNLGVTAEESIFVGDHEEKDIKGAQSIGMKTVRIDHSNTILESLADEVVYSCNQLQQLFVR</sequence>
<protein>
    <recommendedName>
        <fullName evidence="7">L-2-haloalkanoic acid dehalogenase</fullName>
    </recommendedName>
</protein>
<comment type="cofactor">
    <cofactor evidence="1">
        <name>Mg(2+)</name>
        <dbReference type="ChEBI" id="CHEBI:18420"/>
    </cofactor>
</comment>
<dbReference type="PRINTS" id="PR00413">
    <property type="entry name" value="HADHALOGNASE"/>
</dbReference>
<dbReference type="InterPro" id="IPR006439">
    <property type="entry name" value="HAD-SF_hydro_IA"/>
</dbReference>
<proteinExistence type="predicted"/>
<keyword evidence="4" id="KW-0460">Magnesium</keyword>
<reference evidence="5 6" key="1">
    <citation type="submission" date="2013-08" db="EMBL/GenBank/DDBJ databases">
        <authorList>
            <person name="Huang J."/>
            <person name="Wang G."/>
        </authorList>
    </citation>
    <scope>NUCLEOTIDE SEQUENCE [LARGE SCALE GENOMIC DNA]</scope>
    <source>
        <strain evidence="5 6">BH030004</strain>
    </source>
</reference>
<dbReference type="EMBL" id="AVPF01000046">
    <property type="protein sequence ID" value="KGX84935.1"/>
    <property type="molecule type" value="Genomic_DNA"/>
</dbReference>
<dbReference type="SFLD" id="SFLDS00003">
    <property type="entry name" value="Haloacid_Dehalogenase"/>
    <property type="match status" value="1"/>
</dbReference>
<evidence type="ECO:0000256" key="3">
    <source>
        <dbReference type="ARBA" id="ARBA00022801"/>
    </source>
</evidence>
<evidence type="ECO:0000256" key="1">
    <source>
        <dbReference type="ARBA" id="ARBA00001946"/>
    </source>
</evidence>
<evidence type="ECO:0000256" key="4">
    <source>
        <dbReference type="ARBA" id="ARBA00022842"/>
    </source>
</evidence>
<dbReference type="RefSeq" id="WP_027448710.1">
    <property type="nucleotide sequence ID" value="NZ_AVPF01000046.1"/>
</dbReference>
<keyword evidence="6" id="KW-1185">Reference proteome</keyword>
<keyword evidence="3" id="KW-0378">Hydrolase</keyword>
<dbReference type="NCBIfam" id="TIGR01549">
    <property type="entry name" value="HAD-SF-IA-v1"/>
    <property type="match status" value="1"/>
</dbReference>
<dbReference type="GO" id="GO:0044281">
    <property type="term" value="P:small molecule metabolic process"/>
    <property type="evidence" value="ECO:0007669"/>
    <property type="project" value="UniProtKB-ARBA"/>
</dbReference>
<evidence type="ECO:0008006" key="7">
    <source>
        <dbReference type="Google" id="ProtNLM"/>
    </source>
</evidence>
<dbReference type="SUPFAM" id="SSF56784">
    <property type="entry name" value="HAD-like"/>
    <property type="match status" value="1"/>
</dbReference>
<dbReference type="eggNOG" id="COG0546">
    <property type="taxonomic scope" value="Bacteria"/>
</dbReference>
<dbReference type="InterPro" id="IPR006549">
    <property type="entry name" value="HAD-SF_hydro_IIIA"/>
</dbReference>
<dbReference type="NCBIfam" id="TIGR01662">
    <property type="entry name" value="HAD-SF-IIIA"/>
    <property type="match status" value="1"/>
</dbReference>
<dbReference type="AlphaFoldDB" id="A0A0A5G1J3"/>
<evidence type="ECO:0000256" key="2">
    <source>
        <dbReference type="ARBA" id="ARBA00022723"/>
    </source>
</evidence>